<dbReference type="OrthoDB" id="1705959at2"/>
<protein>
    <submittedName>
        <fullName evidence="1">Uncharacterized protein</fullName>
    </submittedName>
</protein>
<evidence type="ECO:0000313" key="2">
    <source>
        <dbReference type="Proteomes" id="UP000315343"/>
    </source>
</evidence>
<name>A0A562JA76_9FIRM</name>
<gene>
    <name evidence="1" type="ORF">LY60_02094</name>
</gene>
<dbReference type="Pfam" id="PF20353">
    <property type="entry name" value="DUF6648"/>
    <property type="match status" value="1"/>
</dbReference>
<sequence length="184" mass="22799">MNYFKPNKTIFDEFFEHRDMLIIQHMNGDISKKEYLELNYKYMLEKNIKPFQRIDSFEKGMYNYQYYNMLAKYHRMIAQEIKDKGKHISFYSKYLEEADYYYNEKDKTSFRLLRYLHYENVESYFIKMESSALEGKLYEIVLKDYEYAVLHSKSLWLLDVLKKENVFLSERKKSVIDYYVNQKY</sequence>
<dbReference type="AlphaFoldDB" id="A0A562JA76"/>
<comment type="caution">
    <text evidence="1">The sequence shown here is derived from an EMBL/GenBank/DDBJ whole genome shotgun (WGS) entry which is preliminary data.</text>
</comment>
<accession>A0A562JA76</accession>
<dbReference type="EMBL" id="VLKH01000005">
    <property type="protein sequence ID" value="TWH79775.1"/>
    <property type="molecule type" value="Genomic_DNA"/>
</dbReference>
<organism evidence="1 2">
    <name type="scientific">Sedimentibacter saalensis</name>
    <dbReference type="NCBI Taxonomy" id="130788"/>
    <lineage>
        <taxon>Bacteria</taxon>
        <taxon>Bacillati</taxon>
        <taxon>Bacillota</taxon>
        <taxon>Tissierellia</taxon>
        <taxon>Sedimentibacter</taxon>
    </lineage>
</organism>
<dbReference type="RefSeq" id="WP_145083038.1">
    <property type="nucleotide sequence ID" value="NZ_DAMBUX010000001.1"/>
</dbReference>
<dbReference type="InterPro" id="IPR046590">
    <property type="entry name" value="DUF6648"/>
</dbReference>
<dbReference type="Proteomes" id="UP000315343">
    <property type="component" value="Unassembled WGS sequence"/>
</dbReference>
<evidence type="ECO:0000313" key="1">
    <source>
        <dbReference type="EMBL" id="TWH79775.1"/>
    </source>
</evidence>
<reference evidence="1 2" key="1">
    <citation type="submission" date="2019-07" db="EMBL/GenBank/DDBJ databases">
        <title>Genomic Encyclopedia of Type Strains, Phase I: the one thousand microbial genomes (KMG-I) project.</title>
        <authorList>
            <person name="Kyrpides N."/>
        </authorList>
    </citation>
    <scope>NUCLEOTIDE SEQUENCE [LARGE SCALE GENOMIC DNA]</scope>
    <source>
        <strain evidence="1 2">DSM 13558</strain>
    </source>
</reference>
<keyword evidence="2" id="KW-1185">Reference proteome</keyword>
<proteinExistence type="predicted"/>